<comment type="caution">
    <text evidence="2">The sequence shown here is derived from an EMBL/GenBank/DDBJ whole genome shotgun (WGS) entry which is preliminary data.</text>
</comment>
<keyword evidence="3" id="KW-1185">Reference proteome</keyword>
<name>A0A392SAQ3_9FABA</name>
<feature type="region of interest" description="Disordered" evidence="1">
    <location>
        <begin position="1"/>
        <end position="28"/>
    </location>
</feature>
<proteinExistence type="predicted"/>
<protein>
    <submittedName>
        <fullName evidence="2">Uncharacterized protein</fullName>
    </submittedName>
</protein>
<accession>A0A392SAQ3</accession>
<evidence type="ECO:0000313" key="2">
    <source>
        <dbReference type="EMBL" id="MCI44955.1"/>
    </source>
</evidence>
<feature type="non-terminal residue" evidence="2">
    <location>
        <position position="1"/>
    </location>
</feature>
<sequence>IYGEPLGIVLGNKRQTNTGHEWNRKKEH</sequence>
<dbReference type="EMBL" id="LXQA010337567">
    <property type="protein sequence ID" value="MCI44955.1"/>
    <property type="molecule type" value="Genomic_DNA"/>
</dbReference>
<reference evidence="2 3" key="1">
    <citation type="journal article" date="2018" name="Front. Plant Sci.">
        <title>Red Clover (Trifolium pratense) and Zigzag Clover (T. medium) - A Picture of Genomic Similarities and Differences.</title>
        <authorList>
            <person name="Dluhosova J."/>
            <person name="Istvanek J."/>
            <person name="Nedelnik J."/>
            <person name="Repkova J."/>
        </authorList>
    </citation>
    <scope>NUCLEOTIDE SEQUENCE [LARGE SCALE GENOMIC DNA]</scope>
    <source>
        <strain evidence="3">cv. 10/8</strain>
        <tissue evidence="2">Leaf</tissue>
    </source>
</reference>
<dbReference type="AlphaFoldDB" id="A0A392SAQ3"/>
<evidence type="ECO:0000313" key="3">
    <source>
        <dbReference type="Proteomes" id="UP000265520"/>
    </source>
</evidence>
<evidence type="ECO:0000256" key="1">
    <source>
        <dbReference type="SAM" id="MobiDB-lite"/>
    </source>
</evidence>
<organism evidence="2 3">
    <name type="scientific">Trifolium medium</name>
    <dbReference type="NCBI Taxonomy" id="97028"/>
    <lineage>
        <taxon>Eukaryota</taxon>
        <taxon>Viridiplantae</taxon>
        <taxon>Streptophyta</taxon>
        <taxon>Embryophyta</taxon>
        <taxon>Tracheophyta</taxon>
        <taxon>Spermatophyta</taxon>
        <taxon>Magnoliopsida</taxon>
        <taxon>eudicotyledons</taxon>
        <taxon>Gunneridae</taxon>
        <taxon>Pentapetalae</taxon>
        <taxon>rosids</taxon>
        <taxon>fabids</taxon>
        <taxon>Fabales</taxon>
        <taxon>Fabaceae</taxon>
        <taxon>Papilionoideae</taxon>
        <taxon>50 kb inversion clade</taxon>
        <taxon>NPAAA clade</taxon>
        <taxon>Hologalegina</taxon>
        <taxon>IRL clade</taxon>
        <taxon>Trifolieae</taxon>
        <taxon>Trifolium</taxon>
    </lineage>
</organism>
<dbReference type="Proteomes" id="UP000265520">
    <property type="component" value="Unassembled WGS sequence"/>
</dbReference>